<proteinExistence type="predicted"/>
<comment type="caution">
    <text evidence="1">The sequence shown here is derived from an EMBL/GenBank/DDBJ whole genome shotgun (WGS) entry which is preliminary data.</text>
</comment>
<protein>
    <submittedName>
        <fullName evidence="1">Uncharacterized protein</fullName>
    </submittedName>
</protein>
<evidence type="ECO:0000313" key="1">
    <source>
        <dbReference type="EMBL" id="KAJ8647430.1"/>
    </source>
</evidence>
<gene>
    <name evidence="1" type="ORF">MRB53_000453</name>
</gene>
<dbReference type="EMBL" id="CM056809">
    <property type="protein sequence ID" value="KAJ8647430.1"/>
    <property type="molecule type" value="Genomic_DNA"/>
</dbReference>
<organism evidence="1 2">
    <name type="scientific">Persea americana</name>
    <name type="common">Avocado</name>
    <dbReference type="NCBI Taxonomy" id="3435"/>
    <lineage>
        <taxon>Eukaryota</taxon>
        <taxon>Viridiplantae</taxon>
        <taxon>Streptophyta</taxon>
        <taxon>Embryophyta</taxon>
        <taxon>Tracheophyta</taxon>
        <taxon>Spermatophyta</taxon>
        <taxon>Magnoliopsida</taxon>
        <taxon>Magnoliidae</taxon>
        <taxon>Laurales</taxon>
        <taxon>Lauraceae</taxon>
        <taxon>Persea</taxon>
    </lineage>
</organism>
<dbReference type="Proteomes" id="UP001234297">
    <property type="component" value="Chromosome 1"/>
</dbReference>
<sequence>MNLDVIKLPGSLVIKPALTLKKGWWVKADEENGRSSGRCRECEQLMDAAHASLIRPTEQLLCKVPIITCCMFWRSTGPFRVSTRALFDWSDDLGHNALGHYLIWVWACVFVLK</sequence>
<keyword evidence="2" id="KW-1185">Reference proteome</keyword>
<accession>A0ACC2MP55</accession>
<name>A0ACC2MP55_PERAE</name>
<reference evidence="1 2" key="1">
    <citation type="journal article" date="2022" name="Hortic Res">
        <title>A haplotype resolved chromosomal level avocado genome allows analysis of novel avocado genes.</title>
        <authorList>
            <person name="Nath O."/>
            <person name="Fletcher S.J."/>
            <person name="Hayward A."/>
            <person name="Shaw L.M."/>
            <person name="Masouleh A.K."/>
            <person name="Furtado A."/>
            <person name="Henry R.J."/>
            <person name="Mitter N."/>
        </authorList>
    </citation>
    <scope>NUCLEOTIDE SEQUENCE [LARGE SCALE GENOMIC DNA]</scope>
    <source>
        <strain evidence="2">cv. Hass</strain>
    </source>
</reference>
<evidence type="ECO:0000313" key="2">
    <source>
        <dbReference type="Proteomes" id="UP001234297"/>
    </source>
</evidence>